<dbReference type="Proteomes" id="UP000004810">
    <property type="component" value="Unassembled WGS sequence"/>
</dbReference>
<gene>
    <name evidence="2" type="ORF">WUBG_01226</name>
</gene>
<feature type="compositionally biased region" description="Low complexity" evidence="1">
    <location>
        <begin position="71"/>
        <end position="82"/>
    </location>
</feature>
<name>J9FKH4_WUCBA</name>
<evidence type="ECO:0000313" key="3">
    <source>
        <dbReference type="Proteomes" id="UP000004810"/>
    </source>
</evidence>
<evidence type="ECO:0000256" key="1">
    <source>
        <dbReference type="SAM" id="MobiDB-lite"/>
    </source>
</evidence>
<evidence type="ECO:0000313" key="2">
    <source>
        <dbReference type="EMBL" id="EJW87864.1"/>
    </source>
</evidence>
<feature type="compositionally biased region" description="Low complexity" evidence="1">
    <location>
        <begin position="1"/>
        <end position="11"/>
    </location>
</feature>
<comment type="caution">
    <text evidence="2">The sequence shown here is derived from an EMBL/GenBank/DDBJ whole genome shotgun (WGS) entry which is preliminary data.</text>
</comment>
<proteinExistence type="predicted"/>
<feature type="compositionally biased region" description="Basic residues" evidence="1">
    <location>
        <begin position="29"/>
        <end position="70"/>
    </location>
</feature>
<sequence>MRARDSYNSYRVRNRYRSRSPYKSGHDRSPRRRSRSRRHSHSRSKRSHNSRRHRSGLRHHHSSAKSRNSRSTRSSSSGISNRQIAEELREPIIDELEIRSEARASDIEIDEKQIQKAIQKNGSTVYLEDHVGVEIDGSNTSATEEEEEDKAVTDIEVIDEIVEQNAIIFNDTAVEGDCLNNINVQELLIADTTT</sequence>
<accession>J9FKH4</accession>
<organism evidence="2 3">
    <name type="scientific">Wuchereria bancrofti</name>
    <dbReference type="NCBI Taxonomy" id="6293"/>
    <lineage>
        <taxon>Eukaryota</taxon>
        <taxon>Metazoa</taxon>
        <taxon>Ecdysozoa</taxon>
        <taxon>Nematoda</taxon>
        <taxon>Chromadorea</taxon>
        <taxon>Rhabditida</taxon>
        <taxon>Spirurina</taxon>
        <taxon>Spiruromorpha</taxon>
        <taxon>Filarioidea</taxon>
        <taxon>Onchocercidae</taxon>
        <taxon>Wuchereria</taxon>
    </lineage>
</organism>
<protein>
    <submittedName>
        <fullName evidence="2">Uncharacterized protein</fullName>
    </submittedName>
</protein>
<dbReference type="AlphaFoldDB" id="J9FKH4"/>
<reference evidence="3" key="1">
    <citation type="submission" date="2012-08" db="EMBL/GenBank/DDBJ databases">
        <title>The Genome Sequence of Wuchereria bancrofti.</title>
        <authorList>
            <person name="Nutman T.B."/>
            <person name="Fink D.L."/>
            <person name="Russ C."/>
            <person name="Young S."/>
            <person name="Zeng Q."/>
            <person name="Koehrsen M."/>
            <person name="Alvarado L."/>
            <person name="Berlin A."/>
            <person name="Chapman S.B."/>
            <person name="Chen Z."/>
            <person name="Freedman E."/>
            <person name="Gellesch M."/>
            <person name="Goldberg J."/>
            <person name="Griggs A."/>
            <person name="Gujja S."/>
            <person name="Heilman E.R."/>
            <person name="Heiman D."/>
            <person name="Hepburn T."/>
            <person name="Howarth C."/>
            <person name="Jen D."/>
            <person name="Larson L."/>
            <person name="Lewis B."/>
            <person name="Mehta T."/>
            <person name="Park D."/>
            <person name="Pearson M."/>
            <person name="Roberts A."/>
            <person name="Saif S."/>
            <person name="Shea T."/>
            <person name="Shenoy N."/>
            <person name="Sisk P."/>
            <person name="Stolte C."/>
            <person name="Sykes S."/>
            <person name="Walk T."/>
            <person name="White J."/>
            <person name="Yandava C."/>
            <person name="Haas B."/>
            <person name="Henn M.R."/>
            <person name="Nusbaum C."/>
            <person name="Birren B."/>
        </authorList>
    </citation>
    <scope>NUCLEOTIDE SEQUENCE [LARGE SCALE GENOMIC DNA]</scope>
    <source>
        <strain evidence="3">NA</strain>
    </source>
</reference>
<feature type="region of interest" description="Disordered" evidence="1">
    <location>
        <begin position="1"/>
        <end position="86"/>
    </location>
</feature>
<dbReference type="EMBL" id="ADBV01000268">
    <property type="protein sequence ID" value="EJW87864.1"/>
    <property type="molecule type" value="Genomic_DNA"/>
</dbReference>